<dbReference type="HOGENOM" id="CLU_2985867_0_0_2"/>
<reference evidence="1 2" key="1">
    <citation type="journal article" date="2005" name="Genome Res.">
        <title>Complete genome sequence of the hyperthermophilic archaeon Thermococcus kodakaraensis KOD1 and comparison with Pyrococcus genomes.</title>
        <authorList>
            <person name="Fukui T."/>
            <person name="Atomi H."/>
            <person name="Kanai T."/>
            <person name="Matsumi R."/>
            <person name="Fujiwara S."/>
            <person name="Imanaka T."/>
        </authorList>
    </citation>
    <scope>NUCLEOTIDE SEQUENCE [LARGE SCALE GENOMIC DNA]</scope>
    <source>
        <strain evidence="2">ATCC BAA-918 / JCM 12380 / KOD1</strain>
    </source>
</reference>
<gene>
    <name evidence="1" type="ordered locus">TK0095</name>
</gene>
<protein>
    <submittedName>
        <fullName evidence="1">Uncharacterized protein</fullName>
    </submittedName>
</protein>
<evidence type="ECO:0000313" key="1">
    <source>
        <dbReference type="EMBL" id="BAD84284.1"/>
    </source>
</evidence>
<dbReference type="EnsemblBacteria" id="BAD84284">
    <property type="protein sequence ID" value="BAD84284"/>
    <property type="gene ID" value="TK0095"/>
</dbReference>
<organism evidence="1 2">
    <name type="scientific">Thermococcus kodakarensis (strain ATCC BAA-918 / JCM 12380 / KOD1)</name>
    <name type="common">Pyrococcus kodakaraensis (strain KOD1)</name>
    <dbReference type="NCBI Taxonomy" id="69014"/>
    <lineage>
        <taxon>Archaea</taxon>
        <taxon>Methanobacteriati</taxon>
        <taxon>Methanobacteriota</taxon>
        <taxon>Thermococci</taxon>
        <taxon>Thermococcales</taxon>
        <taxon>Thermococcaceae</taxon>
        <taxon>Thermococcus</taxon>
    </lineage>
</organism>
<dbReference type="PATRIC" id="fig|69014.16.peg.96"/>
<sequence>MGREDWEYLPVKKATRTTVEKLRALLILQRGEKLTYDDTIRYLLQFLPSEIKAQIEG</sequence>
<proteinExistence type="predicted"/>
<dbReference type="InParanoid" id="Q5JEJ1"/>
<accession>Q5JEJ1</accession>
<dbReference type="Proteomes" id="UP000000536">
    <property type="component" value="Chromosome"/>
</dbReference>
<dbReference type="EMBL" id="AP006878">
    <property type="protein sequence ID" value="BAD84284.1"/>
    <property type="molecule type" value="Genomic_DNA"/>
</dbReference>
<dbReference type="RefSeq" id="WP_011249050.1">
    <property type="nucleotide sequence ID" value="NC_006624.1"/>
</dbReference>
<evidence type="ECO:0000313" key="2">
    <source>
        <dbReference type="Proteomes" id="UP000000536"/>
    </source>
</evidence>
<keyword evidence="2" id="KW-1185">Reference proteome</keyword>
<name>Q5JEJ1_THEKO</name>
<dbReference type="STRING" id="69014.TK0095"/>
<dbReference type="KEGG" id="tko:TK0095"/>
<dbReference type="AlphaFoldDB" id="Q5JEJ1"/>
<dbReference type="GeneID" id="78446600"/>